<dbReference type="CDD" id="cd04859">
    <property type="entry name" value="Prim_Pol"/>
    <property type="match status" value="1"/>
</dbReference>
<dbReference type="PANTHER" id="PTHR35372">
    <property type="entry name" value="ATP BINDING PROTEIN-RELATED"/>
    <property type="match status" value="1"/>
</dbReference>
<dbReference type="KEGG" id="sve:SVEN_2476"/>
<reference evidence="4 5" key="1">
    <citation type="journal article" date="2011" name="BMC Genomics">
        <title>Genome-wide analysis of the role of GlnR in Streptomyces venezuelae provides new insights into global nitrogen regulation in actinomycetes.</title>
        <authorList>
            <person name="Pullan S.T."/>
            <person name="Bibb M.J."/>
            <person name="Merrick M."/>
        </authorList>
    </citation>
    <scope>NUCLEOTIDE SEQUENCE [LARGE SCALE GENOMIC DNA]</scope>
    <source>
        <strain evidence="4">ATCC 10712</strain>
    </source>
</reference>
<protein>
    <recommendedName>
        <fullName evidence="3">DNA primase/polymerase bifunctional N-terminal domain-containing protein</fullName>
    </recommendedName>
</protein>
<proteinExistence type="predicted"/>
<evidence type="ECO:0000313" key="4">
    <source>
        <dbReference type="EMBL" id="CCA55762.1"/>
    </source>
</evidence>
<accession>F2R3C0</accession>
<dbReference type="GeneID" id="51863045"/>
<organism evidence="4 5">
    <name type="scientific">Streptomyces venezuelae (strain ATCC 10712 / CBS 650.69 / DSM 40230 / JCM 4526 / NBRC 13096 / PD 04745)</name>
    <dbReference type="NCBI Taxonomy" id="953739"/>
    <lineage>
        <taxon>Bacteria</taxon>
        <taxon>Bacillati</taxon>
        <taxon>Actinomycetota</taxon>
        <taxon>Actinomycetes</taxon>
        <taxon>Kitasatosporales</taxon>
        <taxon>Streptomycetaceae</taxon>
        <taxon>Streptomyces</taxon>
    </lineage>
</organism>
<keyword evidence="1" id="KW-0378">Hydrolase</keyword>
<dbReference type="STRING" id="953739.SVEN_2476"/>
<dbReference type="Pfam" id="PF09250">
    <property type="entry name" value="Prim-Pol"/>
    <property type="match status" value="1"/>
</dbReference>
<dbReference type="InterPro" id="IPR015330">
    <property type="entry name" value="DNA_primase/pol_bifunc_N"/>
</dbReference>
<dbReference type="AlphaFoldDB" id="F2R3C0"/>
<sequence>MTQPAPFGREDSGPPAIDLPGLGLLAHAVAAAERGWHVFPLRPHDKRPAGHSTARCPATGRCTAGHKTPEQRATTDVDLLAAAWTHAPYNIGIATGPSGLLVVDLDTLKPTDEEGTPDGVTTFEALCERAGQAVPLTHRVRTARGGQHLYFTQPTGHRLGNTAGRLGKHIDTRGWGGYVVAPGSTTADGAYEVLDSRPPAPLPPWILDALTARPQPAQTATVPPAPLTVRASRYAAAALRNEVGNVARAADGTRNATLLAAARALGRLVASGDLTRQEVQEALSRAAAGNATQSQRYYDDVIARGLDWSIAHNPAGTRGAA</sequence>
<dbReference type="PATRIC" id="fig|953739.5.peg.4669"/>
<feature type="region of interest" description="Disordered" evidence="2">
    <location>
        <begin position="42"/>
        <end position="71"/>
    </location>
</feature>
<dbReference type="GO" id="GO:0016787">
    <property type="term" value="F:hydrolase activity"/>
    <property type="evidence" value="ECO:0007669"/>
    <property type="project" value="UniProtKB-KW"/>
</dbReference>
<keyword evidence="5" id="KW-1185">Reference proteome</keyword>
<dbReference type="HOGENOM" id="CLU_057861_2_0_11"/>
<dbReference type="SMART" id="SM00943">
    <property type="entry name" value="Prim-Pol"/>
    <property type="match status" value="1"/>
</dbReference>
<evidence type="ECO:0000256" key="1">
    <source>
        <dbReference type="ARBA" id="ARBA00022801"/>
    </source>
</evidence>
<dbReference type="OrthoDB" id="3218228at2"/>
<dbReference type="RefSeq" id="WP_015033680.1">
    <property type="nucleotide sequence ID" value="NC_018750.1"/>
</dbReference>
<dbReference type="Proteomes" id="UP000006854">
    <property type="component" value="Chromosome"/>
</dbReference>
<dbReference type="PANTHER" id="PTHR35372:SF2">
    <property type="entry name" value="SF3 HELICASE DOMAIN-CONTAINING PROTEIN"/>
    <property type="match status" value="1"/>
</dbReference>
<dbReference type="SUPFAM" id="SSF56747">
    <property type="entry name" value="Prim-pol domain"/>
    <property type="match status" value="1"/>
</dbReference>
<evidence type="ECO:0000313" key="5">
    <source>
        <dbReference type="Proteomes" id="UP000006854"/>
    </source>
</evidence>
<dbReference type="eggNOG" id="COG3378">
    <property type="taxonomic scope" value="Bacteria"/>
</dbReference>
<gene>
    <name evidence="4" type="ordered locus">SVEN_2476</name>
</gene>
<dbReference type="InterPro" id="IPR051620">
    <property type="entry name" value="ORF904-like_C"/>
</dbReference>
<evidence type="ECO:0000259" key="3">
    <source>
        <dbReference type="SMART" id="SM00943"/>
    </source>
</evidence>
<name>F2R3C0_STRVP</name>
<dbReference type="EMBL" id="FR845719">
    <property type="protein sequence ID" value="CCA55762.1"/>
    <property type="molecule type" value="Genomic_DNA"/>
</dbReference>
<evidence type="ECO:0000256" key="2">
    <source>
        <dbReference type="SAM" id="MobiDB-lite"/>
    </source>
</evidence>
<feature type="domain" description="DNA primase/polymerase bifunctional N-terminal" evidence="3">
    <location>
        <begin position="28"/>
        <end position="206"/>
    </location>
</feature>